<name>A0A382MBT6_9ZZZZ</name>
<reference evidence="3" key="1">
    <citation type="submission" date="2018-05" db="EMBL/GenBank/DDBJ databases">
        <authorList>
            <person name="Lanie J.A."/>
            <person name="Ng W.-L."/>
            <person name="Kazmierczak K.M."/>
            <person name="Andrzejewski T.M."/>
            <person name="Davidsen T.M."/>
            <person name="Wayne K.J."/>
            <person name="Tettelin H."/>
            <person name="Glass J.I."/>
            <person name="Rusch D."/>
            <person name="Podicherti R."/>
            <person name="Tsui H.-C.T."/>
            <person name="Winkler M.E."/>
        </authorList>
    </citation>
    <scope>NUCLEOTIDE SEQUENCE</scope>
</reference>
<dbReference type="EMBL" id="UINC01091726">
    <property type="protein sequence ID" value="SVC44711.1"/>
    <property type="molecule type" value="Genomic_DNA"/>
</dbReference>
<evidence type="ECO:0000259" key="2">
    <source>
        <dbReference type="PROSITE" id="PS50983"/>
    </source>
</evidence>
<dbReference type="AlphaFoldDB" id="A0A382MBT6"/>
<dbReference type="PANTHER" id="PTHR30535:SF34">
    <property type="entry name" value="MOLYBDATE-BINDING PROTEIN MOLA"/>
    <property type="match status" value="1"/>
</dbReference>
<feature type="domain" description="Fe/B12 periplasmic-binding" evidence="2">
    <location>
        <begin position="53"/>
        <end position="313"/>
    </location>
</feature>
<dbReference type="GO" id="GO:0071281">
    <property type="term" value="P:cellular response to iron ion"/>
    <property type="evidence" value="ECO:0007669"/>
    <property type="project" value="TreeGrafter"/>
</dbReference>
<dbReference type="PANTHER" id="PTHR30535">
    <property type="entry name" value="VITAMIN B12-BINDING PROTEIN"/>
    <property type="match status" value="1"/>
</dbReference>
<sequence>MYRGKIFVLFSTVICLAICLDGLDAGIVRAADFPVTLTDATGKHITMKQAPERIVSMIPSNTEILFALGLNASIVGVTDYCDFPKEAKRKPKIGDLMTFSLERIIGAKPDLVLATKENPGEVIRGLIELGITVFVLNPQTVTGVFEATTTVGRLTGRNSEADVLVNDFQYRLKQVSERLDTIPDDKRVSIFIGNPKFPSQWSPGPGTFTSDIIAHAGGRNIAGDITSGTWGVYSLEQIVSKDPNVILATSDGNHMETVAREILSAAAGMAGWRDLSAIKRKRVYVVTGDWIMRPGPRVILGVEQVARMLYPEFFVEE</sequence>
<dbReference type="Gene3D" id="3.40.50.1980">
    <property type="entry name" value="Nitrogenase molybdenum iron protein domain"/>
    <property type="match status" value="2"/>
</dbReference>
<dbReference type="InterPro" id="IPR050902">
    <property type="entry name" value="ABC_Transporter_SBP"/>
</dbReference>
<gene>
    <name evidence="3" type="ORF">METZ01_LOCUS297565</name>
</gene>
<evidence type="ECO:0000313" key="3">
    <source>
        <dbReference type="EMBL" id="SVC44711.1"/>
    </source>
</evidence>
<dbReference type="NCBIfam" id="NF038402">
    <property type="entry name" value="TroA_like"/>
    <property type="match status" value="1"/>
</dbReference>
<dbReference type="Pfam" id="PF01497">
    <property type="entry name" value="Peripla_BP_2"/>
    <property type="match status" value="1"/>
</dbReference>
<accession>A0A382MBT6</accession>
<keyword evidence="1" id="KW-0732">Signal</keyword>
<dbReference type="PROSITE" id="PS50983">
    <property type="entry name" value="FE_B12_PBP"/>
    <property type="match status" value="1"/>
</dbReference>
<proteinExistence type="predicted"/>
<dbReference type="InterPro" id="IPR002491">
    <property type="entry name" value="ABC_transptr_periplasmic_BD"/>
</dbReference>
<protein>
    <recommendedName>
        <fullName evidence="2">Fe/B12 periplasmic-binding domain-containing protein</fullName>
    </recommendedName>
</protein>
<dbReference type="SUPFAM" id="SSF53807">
    <property type="entry name" value="Helical backbone' metal receptor"/>
    <property type="match status" value="1"/>
</dbReference>
<dbReference type="InterPro" id="IPR054828">
    <property type="entry name" value="Vit_B12_bind_prot"/>
</dbReference>
<organism evidence="3">
    <name type="scientific">marine metagenome</name>
    <dbReference type="NCBI Taxonomy" id="408172"/>
    <lineage>
        <taxon>unclassified sequences</taxon>
        <taxon>metagenomes</taxon>
        <taxon>ecological metagenomes</taxon>
    </lineage>
</organism>
<evidence type="ECO:0000256" key="1">
    <source>
        <dbReference type="ARBA" id="ARBA00022729"/>
    </source>
</evidence>
<dbReference type="CDD" id="cd01143">
    <property type="entry name" value="YvrC"/>
    <property type="match status" value="1"/>
</dbReference>